<dbReference type="RefSeq" id="WP_157823883.1">
    <property type="nucleotide sequence ID" value="NZ_CP022163.1"/>
</dbReference>
<keyword evidence="1" id="KW-0472">Membrane</keyword>
<accession>A0A250IPS5</accession>
<name>A0A250IPS5_9BACT</name>
<reference evidence="2 3" key="1">
    <citation type="submission" date="2017-06" db="EMBL/GenBank/DDBJ databases">
        <authorList>
            <person name="Kim H.J."/>
            <person name="Triplett B.A."/>
        </authorList>
    </citation>
    <scope>NUCLEOTIDE SEQUENCE [LARGE SCALE GENOMIC DNA]</scope>
    <source>
        <strain evidence="2 3">DSM 14713</strain>
    </source>
</reference>
<gene>
    <name evidence="2" type="ORF">MEBOL_007257</name>
</gene>
<evidence type="ECO:0000256" key="1">
    <source>
        <dbReference type="SAM" id="Phobius"/>
    </source>
</evidence>
<organism evidence="2 3">
    <name type="scientific">Melittangium boletus DSM 14713</name>
    <dbReference type="NCBI Taxonomy" id="1294270"/>
    <lineage>
        <taxon>Bacteria</taxon>
        <taxon>Pseudomonadati</taxon>
        <taxon>Myxococcota</taxon>
        <taxon>Myxococcia</taxon>
        <taxon>Myxococcales</taxon>
        <taxon>Cystobacterineae</taxon>
        <taxon>Archangiaceae</taxon>
        <taxon>Melittangium</taxon>
    </lineage>
</organism>
<keyword evidence="3" id="KW-1185">Reference proteome</keyword>
<feature type="transmembrane region" description="Helical" evidence="1">
    <location>
        <begin position="28"/>
        <end position="45"/>
    </location>
</feature>
<dbReference type="AlphaFoldDB" id="A0A250IPS5"/>
<keyword evidence="1" id="KW-1133">Transmembrane helix</keyword>
<dbReference type="EMBL" id="CP022163">
    <property type="protein sequence ID" value="ATB33759.1"/>
    <property type="molecule type" value="Genomic_DNA"/>
</dbReference>
<proteinExistence type="predicted"/>
<dbReference type="KEGG" id="mbd:MEBOL_007257"/>
<sequence length="51" mass="5382">MNLIVILLLLALIFGGVGLFVTGLKWLLIVSAVLFVASLVSGTVSRGRLRA</sequence>
<keyword evidence="1" id="KW-0812">Transmembrane</keyword>
<evidence type="ECO:0000313" key="3">
    <source>
        <dbReference type="Proteomes" id="UP000217289"/>
    </source>
</evidence>
<protein>
    <submittedName>
        <fullName evidence="2">Uncharacterized protein</fullName>
    </submittedName>
</protein>
<dbReference type="Proteomes" id="UP000217289">
    <property type="component" value="Chromosome"/>
</dbReference>
<evidence type="ECO:0000313" key="2">
    <source>
        <dbReference type="EMBL" id="ATB33759.1"/>
    </source>
</evidence>